<dbReference type="Gene3D" id="3.40.50.150">
    <property type="entry name" value="Vaccinia Virus protein VP39"/>
    <property type="match status" value="1"/>
</dbReference>
<keyword evidence="8" id="KW-0489">Methyltransferase</keyword>
<evidence type="ECO:0000256" key="6">
    <source>
        <dbReference type="ARBA" id="ARBA00049075"/>
    </source>
</evidence>
<dbReference type="OrthoDB" id="194443at2759"/>
<name>A0A9K3GNB8_9EUKA</name>
<dbReference type="GO" id="GO:0005634">
    <property type="term" value="C:nucleus"/>
    <property type="evidence" value="ECO:0007669"/>
    <property type="project" value="TreeGrafter"/>
</dbReference>
<dbReference type="CDD" id="cd02440">
    <property type="entry name" value="AdoMet_MTases"/>
    <property type="match status" value="1"/>
</dbReference>
<dbReference type="InterPro" id="IPR019012">
    <property type="entry name" value="RNA_cap_Gua-N2-MeTrfase"/>
</dbReference>
<sequence>AMRDEFGAKMHKICPTRYWRRRYDIFHKYDAGVCLTNDMFFSVTFEGLGLCVANHIVDSLKASNIPPPYTVVDVFAGAGGNTIALARHPLIKRVISIELNPSVAECNRRNCMIYGVKDKVEIVLDDAFSYLAARGKERVELEEELERERQEASEDCGDEPEDCGMCDAMILSPPWGGPSYMDYDKFPVDLLMENRMAELSELAGRVCPRLCMLLPKNSCEHALERLVQKTRDGARDQGLGSAYALLELDDRERMLALYTGSLASSIGFL</sequence>
<gene>
    <name evidence="8" type="ORF">KIPB_011688</name>
</gene>
<dbReference type="InterPro" id="IPR029063">
    <property type="entry name" value="SAM-dependent_MTases_sf"/>
</dbReference>
<evidence type="ECO:0000313" key="9">
    <source>
        <dbReference type="Proteomes" id="UP000265618"/>
    </source>
</evidence>
<dbReference type="SUPFAM" id="SSF53335">
    <property type="entry name" value="S-adenosyl-L-methionine-dependent methyltransferases"/>
    <property type="match status" value="1"/>
</dbReference>
<dbReference type="GO" id="GO:0071164">
    <property type="term" value="F:RNA cap trimethylguanosine synthase activity"/>
    <property type="evidence" value="ECO:0007669"/>
    <property type="project" value="TreeGrafter"/>
</dbReference>
<proteinExistence type="inferred from homology"/>
<dbReference type="Proteomes" id="UP000265618">
    <property type="component" value="Unassembled WGS sequence"/>
</dbReference>
<comment type="catalytic activity">
    <reaction evidence="6">
        <text>a 5'-end (N(7)-methyl 5'-triphosphoguanosine)-ribonucleoside in snRNA + S-adenosyl-L-methionine = a 5'-end (N(2),N(7)-dimethyl 5'-triphosphoguanosine)-ribonucleoside in snRNA + S-adenosyl-L-homocysteine + H(+)</text>
        <dbReference type="Rhea" id="RHEA:78471"/>
        <dbReference type="Rhea" id="RHEA-COMP:19085"/>
        <dbReference type="Rhea" id="RHEA-COMP:19087"/>
        <dbReference type="ChEBI" id="CHEBI:15378"/>
        <dbReference type="ChEBI" id="CHEBI:57856"/>
        <dbReference type="ChEBI" id="CHEBI:59789"/>
        <dbReference type="ChEBI" id="CHEBI:156461"/>
        <dbReference type="ChEBI" id="CHEBI:172880"/>
    </reaction>
    <physiologicalReaction direction="left-to-right" evidence="6">
        <dbReference type="Rhea" id="RHEA:78472"/>
    </physiologicalReaction>
</comment>
<feature type="non-terminal residue" evidence="8">
    <location>
        <position position="1"/>
    </location>
</feature>
<comment type="similarity">
    <text evidence="2">Belongs to the methyltransferase superfamily. Trimethylguanosine synthase family.</text>
</comment>
<evidence type="ECO:0000256" key="5">
    <source>
        <dbReference type="ARBA" id="ARBA00048763"/>
    </source>
</evidence>
<evidence type="ECO:0000256" key="7">
    <source>
        <dbReference type="ARBA" id="ARBA00049790"/>
    </source>
</evidence>
<comment type="caution">
    <text evidence="8">The sequence shown here is derived from an EMBL/GenBank/DDBJ whole genome shotgun (WGS) entry which is preliminary data.</text>
</comment>
<comment type="catalytic activity">
    <reaction evidence="5">
        <text>a 5'-end (N(2),N(7)-dimethyl 5'-triphosphoguanosine)-ribonucleoside in snRNA + S-adenosyl-L-methionine = a 5'-end (N(2),N(2),N(7)-trimethyl 5'-triphosphoguanosine)-ribonucleoside in snRNA + S-adenosyl-L-homocysteine + H(+)</text>
        <dbReference type="Rhea" id="RHEA:78479"/>
        <dbReference type="Rhea" id="RHEA-COMP:19087"/>
        <dbReference type="Rhea" id="RHEA-COMP:19089"/>
        <dbReference type="ChEBI" id="CHEBI:15378"/>
        <dbReference type="ChEBI" id="CHEBI:57856"/>
        <dbReference type="ChEBI" id="CHEBI:59789"/>
        <dbReference type="ChEBI" id="CHEBI:167623"/>
        <dbReference type="ChEBI" id="CHEBI:172880"/>
    </reaction>
    <physiologicalReaction direction="left-to-right" evidence="5">
        <dbReference type="Rhea" id="RHEA:78480"/>
    </physiologicalReaction>
</comment>
<reference evidence="8 9" key="1">
    <citation type="journal article" date="2018" name="PLoS ONE">
        <title>The draft genome of Kipferlia bialata reveals reductive genome evolution in fornicate parasites.</title>
        <authorList>
            <person name="Tanifuji G."/>
            <person name="Takabayashi S."/>
            <person name="Kume K."/>
            <person name="Takagi M."/>
            <person name="Nakayama T."/>
            <person name="Kamikawa R."/>
            <person name="Inagaki Y."/>
            <person name="Hashimoto T."/>
        </authorList>
    </citation>
    <scope>NUCLEOTIDE SEQUENCE [LARGE SCALE GENOMIC DNA]</scope>
    <source>
        <strain evidence="8">NY0173</strain>
    </source>
</reference>
<evidence type="ECO:0000256" key="4">
    <source>
        <dbReference type="ARBA" id="ARBA00048740"/>
    </source>
</evidence>
<dbReference type="PANTHER" id="PTHR14741">
    <property type="entry name" value="S-ADENOSYLMETHIONINE-DEPENDENT METHYLTRANSFERASE RELATED"/>
    <property type="match status" value="1"/>
</dbReference>
<protein>
    <recommendedName>
        <fullName evidence="1">Trimethylguanosine synthase</fullName>
    </recommendedName>
    <alternativeName>
        <fullName evidence="7">Cap-specific guanine-N(2) methyltransferase</fullName>
    </alternativeName>
</protein>
<dbReference type="PANTHER" id="PTHR14741:SF32">
    <property type="entry name" value="TRIMETHYLGUANOSINE SYNTHASE"/>
    <property type="match status" value="1"/>
</dbReference>
<dbReference type="Pfam" id="PF09445">
    <property type="entry name" value="Methyltransf_15"/>
    <property type="match status" value="1"/>
</dbReference>
<comment type="catalytic activity">
    <reaction evidence="3">
        <text>a 5'-end (N(2),N(7)-dimethyl 5'-triphosphoguanosine)-ribonucleoside in snoRNA + S-adenosyl-L-methionine = a 5'-end (N(2),N(2),N(7)-trimethyl 5'-triphosphoguanosine)-ribonucleoside in snoRNA + S-adenosyl-L-homocysteine + H(+)</text>
        <dbReference type="Rhea" id="RHEA:78507"/>
        <dbReference type="Rhea" id="RHEA-COMP:19088"/>
        <dbReference type="Rhea" id="RHEA-COMP:19090"/>
        <dbReference type="ChEBI" id="CHEBI:15378"/>
        <dbReference type="ChEBI" id="CHEBI:57856"/>
        <dbReference type="ChEBI" id="CHEBI:59789"/>
        <dbReference type="ChEBI" id="CHEBI:167623"/>
        <dbReference type="ChEBI" id="CHEBI:172880"/>
    </reaction>
    <physiologicalReaction direction="left-to-right" evidence="3">
        <dbReference type="Rhea" id="RHEA:78508"/>
    </physiologicalReaction>
</comment>
<keyword evidence="9" id="KW-1185">Reference proteome</keyword>
<dbReference type="AlphaFoldDB" id="A0A9K3GNB8"/>
<organism evidence="8 9">
    <name type="scientific">Kipferlia bialata</name>
    <dbReference type="NCBI Taxonomy" id="797122"/>
    <lineage>
        <taxon>Eukaryota</taxon>
        <taxon>Metamonada</taxon>
        <taxon>Carpediemonas-like organisms</taxon>
        <taxon>Kipferlia</taxon>
    </lineage>
</organism>
<evidence type="ECO:0000256" key="1">
    <source>
        <dbReference type="ARBA" id="ARBA00018517"/>
    </source>
</evidence>
<accession>A0A9K3GNB8</accession>
<evidence type="ECO:0000256" key="2">
    <source>
        <dbReference type="ARBA" id="ARBA00025783"/>
    </source>
</evidence>
<evidence type="ECO:0000256" key="3">
    <source>
        <dbReference type="ARBA" id="ARBA00047418"/>
    </source>
</evidence>
<dbReference type="EMBL" id="BDIP01004860">
    <property type="protein sequence ID" value="GIQ89262.1"/>
    <property type="molecule type" value="Genomic_DNA"/>
</dbReference>
<evidence type="ECO:0000313" key="8">
    <source>
        <dbReference type="EMBL" id="GIQ89262.1"/>
    </source>
</evidence>
<comment type="catalytic activity">
    <reaction evidence="4">
        <text>a 5'-end (N(7)-methyl 5'-triphosphoguanosine)-ribonucleoside in snoRNA + S-adenosyl-L-methionine = a 5'-end (N(2),N(7)-dimethyl 5'-triphosphoguanosine)-ribonucleoside in snoRNA + S-adenosyl-L-homocysteine + H(+)</text>
        <dbReference type="Rhea" id="RHEA:78475"/>
        <dbReference type="Rhea" id="RHEA-COMP:19086"/>
        <dbReference type="Rhea" id="RHEA-COMP:19088"/>
        <dbReference type="ChEBI" id="CHEBI:15378"/>
        <dbReference type="ChEBI" id="CHEBI:57856"/>
        <dbReference type="ChEBI" id="CHEBI:59789"/>
        <dbReference type="ChEBI" id="CHEBI:156461"/>
        <dbReference type="ChEBI" id="CHEBI:172880"/>
    </reaction>
    <physiologicalReaction direction="left-to-right" evidence="4">
        <dbReference type="Rhea" id="RHEA:78476"/>
    </physiologicalReaction>
</comment>
<keyword evidence="8" id="KW-0808">Transferase</keyword>